<dbReference type="GO" id="GO:1990547">
    <property type="term" value="P:mitochondrial phosphate ion transmembrane transport"/>
    <property type="evidence" value="ECO:0007669"/>
    <property type="project" value="InterPro"/>
</dbReference>
<dbReference type="InterPro" id="IPR044677">
    <property type="entry name" value="SLC25A3/Pic2/Mir1-like"/>
</dbReference>
<dbReference type="GO" id="GO:0003743">
    <property type="term" value="F:translation initiation factor activity"/>
    <property type="evidence" value="ECO:0007669"/>
    <property type="project" value="UniProtKB-KW"/>
</dbReference>
<keyword evidence="13" id="KW-1133">Transmembrane helix</keyword>
<evidence type="ECO:0000256" key="5">
    <source>
        <dbReference type="ARBA" id="ARBA00022448"/>
    </source>
</evidence>
<evidence type="ECO:0000256" key="12">
    <source>
        <dbReference type="ARBA" id="ARBA00022917"/>
    </source>
</evidence>
<keyword evidence="22" id="KW-1185">Reference proteome</keyword>
<keyword evidence="9" id="KW-0999">Mitochondrion inner membrane</keyword>
<dbReference type="PANTHER" id="PTHR45671:SF10">
    <property type="entry name" value="SOLUTE CARRIER FAMILY 25 MEMBER 3"/>
    <property type="match status" value="1"/>
</dbReference>
<protein>
    <recommendedName>
        <fullName evidence="18">mRNA cap-binding protein</fullName>
    </recommendedName>
</protein>
<dbReference type="PANTHER" id="PTHR45671">
    <property type="entry name" value="SOLUTE CARRIER FAMILY 25 (MITOCHONDRIAL CARRIER PHOSPHATE CARRIER), MEMBER 3, LIKE-RELATED-RELATED"/>
    <property type="match status" value="1"/>
</dbReference>
<dbReference type="AlphaFoldDB" id="A0AAP0DM35"/>
<dbReference type="InterPro" id="IPR001040">
    <property type="entry name" value="TIF_eIF_4E"/>
</dbReference>
<sequence length="227" mass="25145">MSSDGAAADVSGAAAEQPHRLDKKWTFWFDNVSKPKQGAAWGNNLRDAYTFDTVEEFWCSLLYKWIGLDYVISITSHAEYATKYKTLIYLVGSASAEVIADMALCPMEAVKVRVQTQPGFARGLGDGLPKFVRSDGVLGDIMDIGILAAAAHAAANNNLFTTYYNPRRNLVYAVNQDAEDAFKKTVELDRLIDMLKNASDREIHSQEPSFPNVSLILLCTTDVEMVY</sequence>
<name>A0AAP0DM35_9ASTR</name>
<evidence type="ECO:0000256" key="1">
    <source>
        <dbReference type="ARBA" id="ARBA00004123"/>
    </source>
</evidence>
<keyword evidence="6" id="KW-0396">Initiation factor</keyword>
<dbReference type="InterPro" id="IPR018108">
    <property type="entry name" value="MCP_transmembrane"/>
</dbReference>
<evidence type="ECO:0000256" key="7">
    <source>
        <dbReference type="ARBA" id="ARBA00022692"/>
    </source>
</evidence>
<reference evidence="21 22" key="1">
    <citation type="submission" date="2024-04" db="EMBL/GenBank/DDBJ databases">
        <title>The reference genome of an endangered Asteraceae, Deinandra increscens subsp. villosa, native to the Central Coast of California.</title>
        <authorList>
            <person name="Guilliams M."/>
            <person name="Hasenstab-Lehman K."/>
            <person name="Meyer R."/>
            <person name="Mcevoy S."/>
        </authorList>
    </citation>
    <scope>NUCLEOTIDE SEQUENCE [LARGE SCALE GENOMIC DNA]</scope>
    <source>
        <tissue evidence="21">Leaf</tissue>
    </source>
</reference>
<evidence type="ECO:0000256" key="2">
    <source>
        <dbReference type="ARBA" id="ARBA00004448"/>
    </source>
</evidence>
<keyword evidence="11" id="KW-0694">RNA-binding</keyword>
<keyword evidence="14" id="KW-0496">Mitochondrion</keyword>
<evidence type="ECO:0000256" key="14">
    <source>
        <dbReference type="ARBA" id="ARBA00023128"/>
    </source>
</evidence>
<keyword evidence="7 19" id="KW-0812">Transmembrane</keyword>
<dbReference type="SUPFAM" id="SSF55418">
    <property type="entry name" value="eIF4e-like"/>
    <property type="match status" value="1"/>
</dbReference>
<evidence type="ECO:0000256" key="9">
    <source>
        <dbReference type="ARBA" id="ARBA00022792"/>
    </source>
</evidence>
<dbReference type="EMBL" id="JBCNJP010000009">
    <property type="protein sequence ID" value="KAK9073523.1"/>
    <property type="molecule type" value="Genomic_DNA"/>
</dbReference>
<evidence type="ECO:0000256" key="19">
    <source>
        <dbReference type="PROSITE-ProRule" id="PRU00282"/>
    </source>
</evidence>
<dbReference type="GO" id="GO:0009615">
    <property type="term" value="P:response to virus"/>
    <property type="evidence" value="ECO:0007669"/>
    <property type="project" value="UniProtKB-ARBA"/>
</dbReference>
<keyword evidence="8" id="KW-0677">Repeat</keyword>
<keyword evidence="15 19" id="KW-0472">Membrane</keyword>
<evidence type="ECO:0000313" key="22">
    <source>
        <dbReference type="Proteomes" id="UP001408789"/>
    </source>
</evidence>
<feature type="repeat" description="Solcar" evidence="19">
    <location>
        <begin position="84"/>
        <end position="170"/>
    </location>
</feature>
<evidence type="ECO:0000256" key="17">
    <source>
        <dbReference type="ARBA" id="ARBA00025991"/>
    </source>
</evidence>
<comment type="subunit">
    <text evidence="17">EIF4F is a multi-subunit complex, the composition of which varies with external and internal environmental conditions. It is composed of at least EIF4A, EIF4E and EIF4G. EIF4E is also known to interact with other partners. In higher plants two isoforms of EIF4F have been identified, named isoform EIF4F and isoform EIF(iso)4F. Isoform EIF4F has subunits p220 and p26, whereas isoform EIF(iso)4F has subunits p82 and p28.</text>
</comment>
<evidence type="ECO:0000256" key="13">
    <source>
        <dbReference type="ARBA" id="ARBA00022989"/>
    </source>
</evidence>
<dbReference type="GO" id="GO:0006417">
    <property type="term" value="P:regulation of translation"/>
    <property type="evidence" value="ECO:0007669"/>
    <property type="project" value="UniProtKB-KW"/>
</dbReference>
<dbReference type="InterPro" id="IPR023395">
    <property type="entry name" value="MCP_dom_sf"/>
</dbReference>
<evidence type="ECO:0000256" key="18">
    <source>
        <dbReference type="ARBA" id="ARBA00030245"/>
    </source>
</evidence>
<keyword evidence="10" id="KW-0810">Translation regulation</keyword>
<keyword evidence="12" id="KW-0648">Protein biosynthesis</keyword>
<proteinExistence type="inferred from homology"/>
<evidence type="ECO:0000313" key="21">
    <source>
        <dbReference type="EMBL" id="KAK9073523.1"/>
    </source>
</evidence>
<evidence type="ECO:0000256" key="8">
    <source>
        <dbReference type="ARBA" id="ARBA00022737"/>
    </source>
</evidence>
<dbReference type="PROSITE" id="PS50920">
    <property type="entry name" value="SOLCAR"/>
    <property type="match status" value="1"/>
</dbReference>
<evidence type="ECO:0000256" key="20">
    <source>
        <dbReference type="RuleBase" id="RU000488"/>
    </source>
</evidence>
<dbReference type="GO" id="GO:0005315">
    <property type="term" value="F:phosphate transmembrane transporter activity"/>
    <property type="evidence" value="ECO:0007669"/>
    <property type="project" value="InterPro"/>
</dbReference>
<dbReference type="GO" id="GO:0005743">
    <property type="term" value="C:mitochondrial inner membrane"/>
    <property type="evidence" value="ECO:0007669"/>
    <property type="project" value="UniProtKB-SubCell"/>
</dbReference>
<evidence type="ECO:0000256" key="4">
    <source>
        <dbReference type="ARBA" id="ARBA00009860"/>
    </source>
</evidence>
<comment type="subcellular location">
    <subcellularLocation>
        <location evidence="2">Mitochondrion inner membrane</location>
        <topology evidence="2">Multi-pass membrane protein</topology>
    </subcellularLocation>
    <subcellularLocation>
        <location evidence="1">Nucleus</location>
    </subcellularLocation>
</comment>
<dbReference type="GO" id="GO:0005634">
    <property type="term" value="C:nucleus"/>
    <property type="evidence" value="ECO:0007669"/>
    <property type="project" value="UniProtKB-SubCell"/>
</dbReference>
<evidence type="ECO:0000256" key="16">
    <source>
        <dbReference type="ARBA" id="ARBA00023242"/>
    </source>
</evidence>
<comment type="caution">
    <text evidence="21">The sequence shown here is derived from an EMBL/GenBank/DDBJ whole genome shotgun (WGS) entry which is preliminary data.</text>
</comment>
<comment type="similarity">
    <text evidence="4">Belongs to the eukaryotic initiation factor 4E family.</text>
</comment>
<evidence type="ECO:0000256" key="11">
    <source>
        <dbReference type="ARBA" id="ARBA00022884"/>
    </source>
</evidence>
<dbReference type="Proteomes" id="UP001408789">
    <property type="component" value="Unassembled WGS sequence"/>
</dbReference>
<evidence type="ECO:0000256" key="10">
    <source>
        <dbReference type="ARBA" id="ARBA00022845"/>
    </source>
</evidence>
<dbReference type="InterPro" id="IPR023398">
    <property type="entry name" value="TIF_eIF4e-like"/>
</dbReference>
<gene>
    <name evidence="21" type="ORF">SSX86_007847</name>
</gene>
<accession>A0AAP0DM35</accession>
<organism evidence="21 22">
    <name type="scientific">Deinandra increscens subsp. villosa</name>
    <dbReference type="NCBI Taxonomy" id="3103831"/>
    <lineage>
        <taxon>Eukaryota</taxon>
        <taxon>Viridiplantae</taxon>
        <taxon>Streptophyta</taxon>
        <taxon>Embryophyta</taxon>
        <taxon>Tracheophyta</taxon>
        <taxon>Spermatophyta</taxon>
        <taxon>Magnoliopsida</taxon>
        <taxon>eudicotyledons</taxon>
        <taxon>Gunneridae</taxon>
        <taxon>Pentapetalae</taxon>
        <taxon>asterids</taxon>
        <taxon>campanulids</taxon>
        <taxon>Asterales</taxon>
        <taxon>Asteraceae</taxon>
        <taxon>Asteroideae</taxon>
        <taxon>Heliantheae alliance</taxon>
        <taxon>Madieae</taxon>
        <taxon>Madiinae</taxon>
        <taxon>Deinandra</taxon>
    </lineage>
</organism>
<keyword evidence="5 20" id="KW-0813">Transport</keyword>
<dbReference type="SUPFAM" id="SSF103506">
    <property type="entry name" value="Mitochondrial carrier"/>
    <property type="match status" value="1"/>
</dbReference>
<dbReference type="Pfam" id="PF01652">
    <property type="entry name" value="IF4E"/>
    <property type="match status" value="1"/>
</dbReference>
<evidence type="ECO:0000256" key="6">
    <source>
        <dbReference type="ARBA" id="ARBA00022540"/>
    </source>
</evidence>
<dbReference type="Pfam" id="PF00153">
    <property type="entry name" value="Mito_carr"/>
    <property type="match status" value="1"/>
</dbReference>
<keyword evidence="16" id="KW-0539">Nucleus</keyword>
<evidence type="ECO:0000256" key="15">
    <source>
        <dbReference type="ARBA" id="ARBA00023136"/>
    </source>
</evidence>
<comment type="similarity">
    <text evidence="3 20">Belongs to the mitochondrial carrier (TC 2.A.29) family.</text>
</comment>
<dbReference type="Gene3D" id="3.30.760.10">
    <property type="entry name" value="RNA Cap, Translation Initiation Factor Eif4e"/>
    <property type="match status" value="1"/>
</dbReference>
<evidence type="ECO:0000256" key="3">
    <source>
        <dbReference type="ARBA" id="ARBA00006375"/>
    </source>
</evidence>
<dbReference type="GO" id="GO:0003723">
    <property type="term" value="F:RNA binding"/>
    <property type="evidence" value="ECO:0007669"/>
    <property type="project" value="UniProtKB-KW"/>
</dbReference>